<organism evidence="2 3">
    <name type="scientific">Corchorus olitorius</name>
    <dbReference type="NCBI Taxonomy" id="93759"/>
    <lineage>
        <taxon>Eukaryota</taxon>
        <taxon>Viridiplantae</taxon>
        <taxon>Streptophyta</taxon>
        <taxon>Embryophyta</taxon>
        <taxon>Tracheophyta</taxon>
        <taxon>Spermatophyta</taxon>
        <taxon>Magnoliopsida</taxon>
        <taxon>eudicotyledons</taxon>
        <taxon>Gunneridae</taxon>
        <taxon>Pentapetalae</taxon>
        <taxon>rosids</taxon>
        <taxon>malvids</taxon>
        <taxon>Malvales</taxon>
        <taxon>Malvaceae</taxon>
        <taxon>Grewioideae</taxon>
        <taxon>Apeibeae</taxon>
        <taxon>Corchorus</taxon>
    </lineage>
</organism>
<name>A0A1R3JCE2_9ROSI</name>
<feature type="region of interest" description="Disordered" evidence="1">
    <location>
        <begin position="1"/>
        <end position="22"/>
    </location>
</feature>
<dbReference type="AlphaFoldDB" id="A0A1R3JCE2"/>
<gene>
    <name evidence="2" type="ORF">COLO4_17506</name>
</gene>
<evidence type="ECO:0000313" key="2">
    <source>
        <dbReference type="EMBL" id="OMO92523.1"/>
    </source>
</evidence>
<reference evidence="3" key="1">
    <citation type="submission" date="2013-09" db="EMBL/GenBank/DDBJ databases">
        <title>Corchorus olitorius genome sequencing.</title>
        <authorList>
            <person name="Alam M."/>
            <person name="Haque M.S."/>
            <person name="Islam M.S."/>
            <person name="Emdad E.M."/>
            <person name="Islam M.M."/>
            <person name="Ahmed B."/>
            <person name="Halim A."/>
            <person name="Hossen Q.M.M."/>
            <person name="Hossain M.Z."/>
            <person name="Ahmed R."/>
            <person name="Khan M.M."/>
            <person name="Islam R."/>
            <person name="Rashid M.M."/>
            <person name="Khan S.A."/>
            <person name="Rahman M.S."/>
            <person name="Alam M."/>
            <person name="Yahiya A.S."/>
            <person name="Khan M.S."/>
            <person name="Azam M.S."/>
            <person name="Haque T."/>
            <person name="Lashkar M.Z.H."/>
            <person name="Akhand A.I."/>
            <person name="Morshed G."/>
            <person name="Roy S."/>
            <person name="Uddin K.S."/>
            <person name="Rabeya T."/>
            <person name="Hossain A.S."/>
            <person name="Chowdhury A."/>
            <person name="Snigdha A.R."/>
            <person name="Mortoza M.S."/>
            <person name="Matin S.A."/>
            <person name="Hoque S.M.E."/>
            <person name="Islam M.K."/>
            <person name="Roy D.K."/>
            <person name="Haider R."/>
            <person name="Moosa M.M."/>
            <person name="Elias S.M."/>
            <person name="Hasan A.M."/>
            <person name="Jahan S."/>
            <person name="Shafiuddin M."/>
            <person name="Mahmood N."/>
            <person name="Shommy N.S."/>
        </authorList>
    </citation>
    <scope>NUCLEOTIDE SEQUENCE [LARGE SCALE GENOMIC DNA]</scope>
    <source>
        <strain evidence="3">cv. O-4</strain>
    </source>
</reference>
<protein>
    <submittedName>
        <fullName evidence="2">Uncharacterized protein</fullName>
    </submittedName>
</protein>
<evidence type="ECO:0000256" key="1">
    <source>
        <dbReference type="SAM" id="MobiDB-lite"/>
    </source>
</evidence>
<dbReference type="EMBL" id="AWUE01016353">
    <property type="protein sequence ID" value="OMO92523.1"/>
    <property type="molecule type" value="Genomic_DNA"/>
</dbReference>
<keyword evidence="3" id="KW-1185">Reference proteome</keyword>
<proteinExistence type="predicted"/>
<dbReference type="Proteomes" id="UP000187203">
    <property type="component" value="Unassembled WGS sequence"/>
</dbReference>
<sequence>MEARIDEGTEIAEPGKGVSGLDGCHVEMRGNVNGARDGRFLDSPIGTNWQI</sequence>
<comment type="caution">
    <text evidence="2">The sequence shown here is derived from an EMBL/GenBank/DDBJ whole genome shotgun (WGS) entry which is preliminary data.</text>
</comment>
<accession>A0A1R3JCE2</accession>
<evidence type="ECO:0000313" key="3">
    <source>
        <dbReference type="Proteomes" id="UP000187203"/>
    </source>
</evidence>